<reference evidence="11 13" key="1">
    <citation type="journal article" date="2014" name="BMC Genomics">
        <title>Genome sequence of Anopheles sinensis provides insight into genetics basis of mosquito competence for malaria parasites.</title>
        <authorList>
            <person name="Zhou D."/>
            <person name="Zhang D."/>
            <person name="Ding G."/>
            <person name="Shi L."/>
            <person name="Hou Q."/>
            <person name="Ye Y."/>
            <person name="Xu Y."/>
            <person name="Zhou H."/>
            <person name="Xiong C."/>
            <person name="Li S."/>
            <person name="Yu J."/>
            <person name="Hong S."/>
            <person name="Yu X."/>
            <person name="Zou P."/>
            <person name="Chen C."/>
            <person name="Chang X."/>
            <person name="Wang W."/>
            <person name="Lv Y."/>
            <person name="Sun Y."/>
            <person name="Ma L."/>
            <person name="Shen B."/>
            <person name="Zhu C."/>
        </authorList>
    </citation>
    <scope>NUCLEOTIDE SEQUENCE [LARGE SCALE GENOMIC DNA]</scope>
</reference>
<dbReference type="VEuPathDB" id="VectorBase:ASIS017397"/>
<evidence type="ECO:0000259" key="10">
    <source>
        <dbReference type="PROSITE" id="PS50812"/>
    </source>
</evidence>
<comment type="pathway">
    <text evidence="1">Protein modification; peptidyl-diphthamide biosynthesis.</text>
</comment>
<dbReference type="InterPro" id="IPR036427">
    <property type="entry name" value="Bromodomain-like_sf"/>
</dbReference>
<dbReference type="GO" id="GO:0061685">
    <property type="term" value="F:diphthine methylesterase activity"/>
    <property type="evidence" value="ECO:0007669"/>
    <property type="project" value="UniProtKB-EC"/>
</dbReference>
<protein>
    <recommendedName>
        <fullName evidence="7">methylated diphthine methylhydrolase</fullName>
        <ecNumber evidence="7">3.1.1.97</ecNumber>
    </recommendedName>
</protein>
<dbReference type="SMART" id="SM00293">
    <property type="entry name" value="PWWP"/>
    <property type="match status" value="1"/>
</dbReference>
<dbReference type="InterPro" id="IPR036322">
    <property type="entry name" value="WD40_repeat_dom_sf"/>
</dbReference>
<evidence type="ECO:0000313" key="12">
    <source>
        <dbReference type="EnsemblMetazoa" id="ASIC014071-PA"/>
    </source>
</evidence>
<dbReference type="SUPFAM" id="SSF63748">
    <property type="entry name" value="Tudor/PWWP/MBT"/>
    <property type="match status" value="1"/>
</dbReference>
<proteinExistence type="inferred from homology"/>
<dbReference type="PANTHER" id="PTHR46042">
    <property type="entry name" value="DIPHTHINE METHYLTRANSFERASE"/>
    <property type="match status" value="1"/>
</dbReference>
<dbReference type="SUPFAM" id="SSF50978">
    <property type="entry name" value="WD40 repeat-like"/>
    <property type="match status" value="1"/>
</dbReference>
<feature type="region of interest" description="Disordered" evidence="9">
    <location>
        <begin position="822"/>
        <end position="853"/>
    </location>
</feature>
<keyword evidence="2" id="KW-0853">WD repeat</keyword>
<feature type="compositionally biased region" description="Polar residues" evidence="9">
    <location>
        <begin position="822"/>
        <end position="840"/>
    </location>
</feature>
<dbReference type="Gene3D" id="2.30.30.140">
    <property type="match status" value="1"/>
</dbReference>
<dbReference type="SMART" id="SM00320">
    <property type="entry name" value="WD40"/>
    <property type="match status" value="5"/>
</dbReference>
<keyword evidence="3" id="KW-0677">Repeat</keyword>
<dbReference type="OrthoDB" id="1930760at2759"/>
<dbReference type="AlphaFoldDB" id="A0A084W7A0"/>
<dbReference type="InterPro" id="IPR052415">
    <property type="entry name" value="Diphthine_MTase"/>
</dbReference>
<keyword evidence="5" id="KW-0103">Bromodomain</keyword>
<comment type="similarity">
    <text evidence="6">Belongs to the DPH7 family.</text>
</comment>
<comment type="catalytic activity">
    <reaction evidence="8">
        <text>diphthine methyl ester-[translation elongation factor 2] + H2O = diphthine-[translation elongation factor 2] + methanol + H(+)</text>
        <dbReference type="Rhea" id="RHEA:42656"/>
        <dbReference type="Rhea" id="RHEA-COMP:10172"/>
        <dbReference type="Rhea" id="RHEA-COMP:10173"/>
        <dbReference type="ChEBI" id="CHEBI:15377"/>
        <dbReference type="ChEBI" id="CHEBI:15378"/>
        <dbReference type="ChEBI" id="CHEBI:17790"/>
        <dbReference type="ChEBI" id="CHEBI:79005"/>
        <dbReference type="ChEBI" id="CHEBI:82696"/>
        <dbReference type="EC" id="3.1.1.97"/>
    </reaction>
</comment>
<gene>
    <name evidence="11" type="ORF">ZHAS_00014071</name>
</gene>
<evidence type="ECO:0000256" key="2">
    <source>
        <dbReference type="ARBA" id="ARBA00022574"/>
    </source>
</evidence>
<evidence type="ECO:0000256" key="1">
    <source>
        <dbReference type="ARBA" id="ARBA00005156"/>
    </source>
</evidence>
<evidence type="ECO:0000256" key="9">
    <source>
        <dbReference type="SAM" id="MobiDB-lite"/>
    </source>
</evidence>
<evidence type="ECO:0000256" key="4">
    <source>
        <dbReference type="ARBA" id="ARBA00022801"/>
    </source>
</evidence>
<organism evidence="11">
    <name type="scientific">Anopheles sinensis</name>
    <name type="common">Mosquito</name>
    <dbReference type="NCBI Taxonomy" id="74873"/>
    <lineage>
        <taxon>Eukaryota</taxon>
        <taxon>Metazoa</taxon>
        <taxon>Ecdysozoa</taxon>
        <taxon>Arthropoda</taxon>
        <taxon>Hexapoda</taxon>
        <taxon>Insecta</taxon>
        <taxon>Pterygota</taxon>
        <taxon>Neoptera</taxon>
        <taxon>Endopterygota</taxon>
        <taxon>Diptera</taxon>
        <taxon>Nematocera</taxon>
        <taxon>Culicoidea</taxon>
        <taxon>Culicidae</taxon>
        <taxon>Anophelinae</taxon>
        <taxon>Anopheles</taxon>
    </lineage>
</organism>
<evidence type="ECO:0000256" key="3">
    <source>
        <dbReference type="ARBA" id="ARBA00022737"/>
    </source>
</evidence>
<keyword evidence="4" id="KW-0378">Hydrolase</keyword>
<dbReference type="PROSITE" id="PS50812">
    <property type="entry name" value="PWWP"/>
    <property type="match status" value="1"/>
</dbReference>
<dbReference type="Gene3D" id="2.130.10.10">
    <property type="entry name" value="YVTN repeat-like/Quinoprotein amine dehydrogenase"/>
    <property type="match status" value="1"/>
</dbReference>
<dbReference type="STRING" id="74873.A0A084W7A0"/>
<dbReference type="EMBL" id="ATLV01021178">
    <property type="status" value="NOT_ANNOTATED_CDS"/>
    <property type="molecule type" value="Genomic_DNA"/>
</dbReference>
<evidence type="ECO:0000256" key="5">
    <source>
        <dbReference type="ARBA" id="ARBA00023117"/>
    </source>
</evidence>
<dbReference type="GO" id="GO:0017183">
    <property type="term" value="P:protein histidyl modification to diphthamide"/>
    <property type="evidence" value="ECO:0007669"/>
    <property type="project" value="TreeGrafter"/>
</dbReference>
<feature type="domain" description="PWWP" evidence="10">
    <location>
        <begin position="726"/>
        <end position="777"/>
    </location>
</feature>
<dbReference type="InterPro" id="IPR001680">
    <property type="entry name" value="WD40_rpt"/>
</dbReference>
<sequence length="853" mass="97234">MVKLGFKTLVSYDTEQSADSVEWCPHEGWKNLFVCGTYQLERDEATSTANREGRILLHKYAADGPDPLVLMQTIERKAVLDQKWNPIYTDRLAVAGADGTVAIYKLVVAEEPRLELQTSATLRGEETDDRNILALALDWSSDGKRLVASDSHGCVEVFSFGDMALRSIHNWKGHGFEAWTCTFSQHHEDVIYSGGDDTFLCAYDIRCPKEPVLKTKNKTHTAGVTSLLSLKHKDHALLTGSYDEMVRIFDDRQLKHSVAEHGLNGGVWRLRSNPQGHPERILCACMYHNFSVVELMANGSFELIGEYGEHESICYGCDWQRIEGEENATSVIATCSFYDHKLCVAEYGIPCEGVKVIWNLITTAPGEELEHNKLVRQLTKELPSATAESCEEYIETACTHNLILRGSRSNRHLKKRPSIVYTLPLWEEFEFSELQPDFWCYECHSSAGEVLKCEGCHRCFHNSEPCRKTIEEKQLELEQFVHENKRITISSFGAKSPVAFLRHQSVMFSRDESDVSTTQRIQPVEDDVMFVANVPFSSEVKVKEEEGDVKIPVLIDDDVPEFVGIVRPPNRRLEERLNTSSIKPEECDTVDPASRHAEEQEMLPEDTFSLQKLGFGRVRPTPAWDRKTIEVCKKMFLRQPKALADIRKKISDESYNTLDEFHVDLLDVAHNIAIVHGTSSLEYDGAMYMLADCVYDLLEILQCPDCYRHSNEQVGPDFFTRPCRTRHELVYAKQKSFQYWPAKVIRVVNNKYDVRFFGVEHRRSLVDANCVKPIDTDPKALKMNMRRRGLQLAMQELLKHQVLLDGPREAFAFGSRVQVPPSNHSISTNMNRPATINHASPSPARLIRTQRYH</sequence>
<dbReference type="InterPro" id="IPR015943">
    <property type="entry name" value="WD40/YVTN_repeat-like_dom_sf"/>
</dbReference>
<dbReference type="EMBL" id="KE525314">
    <property type="protein sequence ID" value="KFB46094.1"/>
    <property type="molecule type" value="Genomic_DNA"/>
</dbReference>
<evidence type="ECO:0000313" key="11">
    <source>
        <dbReference type="EMBL" id="KFB46094.1"/>
    </source>
</evidence>
<dbReference type="CDD" id="cd20159">
    <property type="entry name" value="PWWP_BS69"/>
    <property type="match status" value="1"/>
</dbReference>
<dbReference type="EC" id="3.1.1.97" evidence="7"/>
<dbReference type="InterPro" id="IPR000313">
    <property type="entry name" value="PWWP_dom"/>
</dbReference>
<dbReference type="Gene3D" id="1.20.920.10">
    <property type="entry name" value="Bromodomain-like"/>
    <property type="match status" value="1"/>
</dbReference>
<evidence type="ECO:0000256" key="7">
    <source>
        <dbReference type="ARBA" id="ARBA00039131"/>
    </source>
</evidence>
<dbReference type="Proteomes" id="UP000030765">
    <property type="component" value="Unassembled WGS sequence"/>
</dbReference>
<dbReference type="SUPFAM" id="SSF47370">
    <property type="entry name" value="Bromodomain"/>
    <property type="match status" value="1"/>
</dbReference>
<name>A0A084W7A0_ANOSI</name>
<accession>A0A084W7A0</accession>
<evidence type="ECO:0000256" key="6">
    <source>
        <dbReference type="ARBA" id="ARBA00038092"/>
    </source>
</evidence>
<reference evidence="12" key="2">
    <citation type="submission" date="2020-05" db="UniProtKB">
        <authorList>
            <consortium name="EnsemblMetazoa"/>
        </authorList>
    </citation>
    <scope>IDENTIFICATION</scope>
</reference>
<dbReference type="EnsemblMetazoa" id="ASIC014071-RA">
    <property type="protein sequence ID" value="ASIC014071-PA"/>
    <property type="gene ID" value="ASIC014071"/>
</dbReference>
<dbReference type="Pfam" id="PF00400">
    <property type="entry name" value="WD40"/>
    <property type="match status" value="1"/>
</dbReference>
<keyword evidence="13" id="KW-1185">Reference proteome</keyword>
<dbReference type="GO" id="GO:0005737">
    <property type="term" value="C:cytoplasm"/>
    <property type="evidence" value="ECO:0007669"/>
    <property type="project" value="TreeGrafter"/>
</dbReference>
<dbReference type="PANTHER" id="PTHR46042:SF1">
    <property type="entry name" value="DIPHTHINE METHYLTRANSFERASE"/>
    <property type="match status" value="1"/>
</dbReference>
<dbReference type="VEuPathDB" id="VectorBase:ASIC014071"/>
<evidence type="ECO:0000313" key="13">
    <source>
        <dbReference type="Proteomes" id="UP000030765"/>
    </source>
</evidence>
<evidence type="ECO:0000256" key="8">
    <source>
        <dbReference type="ARBA" id="ARBA00047551"/>
    </source>
</evidence>
<dbReference type="InterPro" id="IPR047268">
    <property type="entry name" value="PWWP_BS69"/>
</dbReference>